<dbReference type="EMBL" id="JAVDQA010000002">
    <property type="protein sequence ID" value="MDR6300672.1"/>
    <property type="molecule type" value="Genomic_DNA"/>
</dbReference>
<proteinExistence type="predicted"/>
<dbReference type="Proteomes" id="UP001257659">
    <property type="component" value="Unassembled WGS sequence"/>
</dbReference>
<reference evidence="1 2" key="1">
    <citation type="submission" date="2023-07" db="EMBL/GenBank/DDBJ databases">
        <title>Genomic Encyclopedia of Type Strains, Phase IV (KMG-IV): sequencing the most valuable type-strain genomes for metagenomic binning, comparative biology and taxonomic classification.</title>
        <authorList>
            <person name="Goeker M."/>
        </authorList>
    </citation>
    <scope>NUCLEOTIDE SEQUENCE [LARGE SCALE GENOMIC DNA]</scope>
    <source>
        <strain evidence="1 2">DSM 102814</strain>
    </source>
</reference>
<sequence length="350" mass="40354">MLEKPEEIRKVVYTTCEILKADGKNQLLELLNDSELNVEETGYDNFNGGIYFFTVYLNVDVETFVKVRDRIEKIEAELLESFEIGTRHLESESISSVRIVPKAQPKIDWTKILGLTSKKDLIRDIEFLKNTMISVSTGGQRIQEINDEYKLKFNAVNKALQRLGFQNPNHFKDLWDWYGKWSSDFITYRERRAFIRELYSSLVQILLETEEAESINVTIDLKGWERLERSVQEIRKRQSEASKEEQFQVIGLLCRETIITLAQSVFIEDKHPILDDTQVSKTDAKRLLEAYIAVELSGSSNKILRQYARSTLDLANALTHKRTATKKDASLCSIATLSLINFIGTIEGRI</sequence>
<organism evidence="1 2">
    <name type="scientific">Mesonia maritima</name>
    <dbReference type="NCBI Taxonomy" id="1793873"/>
    <lineage>
        <taxon>Bacteria</taxon>
        <taxon>Pseudomonadati</taxon>
        <taxon>Bacteroidota</taxon>
        <taxon>Flavobacteriia</taxon>
        <taxon>Flavobacteriales</taxon>
        <taxon>Flavobacteriaceae</taxon>
        <taxon>Mesonia</taxon>
    </lineage>
</organism>
<name>A0ABU1K6N1_9FLAO</name>
<evidence type="ECO:0000313" key="1">
    <source>
        <dbReference type="EMBL" id="MDR6300672.1"/>
    </source>
</evidence>
<keyword evidence="2" id="KW-1185">Reference proteome</keyword>
<accession>A0ABU1K6N1</accession>
<comment type="caution">
    <text evidence="1">The sequence shown here is derived from an EMBL/GenBank/DDBJ whole genome shotgun (WGS) entry which is preliminary data.</text>
</comment>
<evidence type="ECO:0000313" key="2">
    <source>
        <dbReference type="Proteomes" id="UP001257659"/>
    </source>
</evidence>
<dbReference type="RefSeq" id="WP_309727567.1">
    <property type="nucleotide sequence ID" value="NZ_JAVDQA010000002.1"/>
</dbReference>
<protein>
    <submittedName>
        <fullName evidence="1">Uncharacterized protein</fullName>
    </submittedName>
</protein>
<gene>
    <name evidence="1" type="ORF">GGR31_001303</name>
</gene>